<sequence length="45" mass="4490">MTGTPETGCSKDFAACTGMGGWAVAAVAGTPRGYHVGSSGEGWNR</sequence>
<evidence type="ECO:0000313" key="2">
    <source>
        <dbReference type="Proteomes" id="UP000239494"/>
    </source>
</evidence>
<comment type="caution">
    <text evidence="1">The sequence shown here is derived from an EMBL/GenBank/DDBJ whole genome shotgun (WGS) entry which is preliminary data.</text>
</comment>
<organism evidence="1 2">
    <name type="scientific">Umezawaea tangerina</name>
    <dbReference type="NCBI Taxonomy" id="84725"/>
    <lineage>
        <taxon>Bacteria</taxon>
        <taxon>Bacillati</taxon>
        <taxon>Actinomycetota</taxon>
        <taxon>Actinomycetes</taxon>
        <taxon>Pseudonocardiales</taxon>
        <taxon>Pseudonocardiaceae</taxon>
        <taxon>Umezawaea</taxon>
    </lineage>
</organism>
<proteinExistence type="predicted"/>
<accession>A0A2T0SU73</accession>
<dbReference type="EMBL" id="PVTF01000011">
    <property type="protein sequence ID" value="PRY36962.1"/>
    <property type="molecule type" value="Genomic_DNA"/>
</dbReference>
<name>A0A2T0SU73_9PSEU</name>
<evidence type="ECO:0000313" key="1">
    <source>
        <dbReference type="EMBL" id="PRY36962.1"/>
    </source>
</evidence>
<dbReference type="AlphaFoldDB" id="A0A2T0SU73"/>
<reference evidence="1 2" key="1">
    <citation type="submission" date="2018-03" db="EMBL/GenBank/DDBJ databases">
        <title>Genomic Encyclopedia of Archaeal and Bacterial Type Strains, Phase II (KMG-II): from individual species to whole genera.</title>
        <authorList>
            <person name="Goeker M."/>
        </authorList>
    </citation>
    <scope>NUCLEOTIDE SEQUENCE [LARGE SCALE GENOMIC DNA]</scope>
    <source>
        <strain evidence="1 2">DSM 44720</strain>
    </source>
</reference>
<gene>
    <name evidence="1" type="ORF">CLV43_111334</name>
</gene>
<dbReference type="RefSeq" id="WP_170156138.1">
    <property type="nucleotide sequence ID" value="NZ_PVTF01000011.1"/>
</dbReference>
<dbReference type="Proteomes" id="UP000239494">
    <property type="component" value="Unassembled WGS sequence"/>
</dbReference>
<keyword evidence="2" id="KW-1185">Reference proteome</keyword>
<protein>
    <submittedName>
        <fullName evidence="1">Uncharacterized protein</fullName>
    </submittedName>
</protein>